<dbReference type="EMBL" id="VOIH02000002">
    <property type="protein sequence ID" value="KAF3454465.1"/>
    <property type="molecule type" value="Genomic_DNA"/>
</dbReference>
<dbReference type="SUPFAM" id="SSF53448">
    <property type="entry name" value="Nucleotide-diphospho-sugar transferases"/>
    <property type="match status" value="1"/>
</dbReference>
<proteinExistence type="predicted"/>
<dbReference type="GO" id="GO:0016757">
    <property type="term" value="F:glycosyltransferase activity"/>
    <property type="evidence" value="ECO:0007669"/>
    <property type="project" value="UniProtKB-KW"/>
</dbReference>
<dbReference type="InterPro" id="IPR050587">
    <property type="entry name" value="GNT1/Glycosyltrans_8"/>
</dbReference>
<keyword evidence="4" id="KW-1185">Reference proteome</keyword>
<name>A0A8K0HL93_9ROSA</name>
<comment type="caution">
    <text evidence="3">The sequence shown here is derived from an EMBL/GenBank/DDBJ whole genome shotgun (WGS) entry which is preliminary data.</text>
</comment>
<gene>
    <name evidence="3" type="ORF">FNV43_RR04912</name>
</gene>
<sequence>MTLSFKPNTKLTSNTPKRLHMENKNPLAHHHVWFDIVAKAFKSRRKIKLGMVNMMDEELHGLPNTETVNVGFERMTDDRIRSWKEYFPEWIDEDKKWGTPKCPEIPLVRRLEDYGDLDVVVARVPCGNWTEKEGIRDAFRLQVNLVVTKVAVESGWVTSDLRRKIYVVFMGNCGPMLELFRCDDLVLQRGEFWVYKPDVARLKHKLLMPVGTCQIAPPYSQQGKEPWRYYTHRKHDNMTHHRRPRHAYVTVLHSSEAYGSYNEWNYSKLRVWQLIDYDKVIFIDADLLVLKNIDHFFTYPQLSASSSNKVLFNSGLMVVEPSACLFEDLMRKSFKLESYNGGDQGFLNQAFTWWHKLPSKLNFLKSFKSGKRDGIHDDVYAMHYLGLKPWMCYRDYDCNWDMLDHHVFASDSAHQRWWEVYDTIPMKLKPYCGLTRRMSWRIKNRRQRAMNHNLSDGHWRIPIKDPRQFHYVG</sequence>
<protein>
    <recommendedName>
        <fullName evidence="5">Hexosyltransferase</fullName>
    </recommendedName>
</protein>
<dbReference type="Gene3D" id="3.90.550.10">
    <property type="entry name" value="Spore Coat Polysaccharide Biosynthesis Protein SpsA, Chain A"/>
    <property type="match status" value="1"/>
</dbReference>
<dbReference type="OrthoDB" id="2014201at2759"/>
<keyword evidence="2" id="KW-0464">Manganese</keyword>
<reference evidence="3" key="1">
    <citation type="submission" date="2020-03" db="EMBL/GenBank/DDBJ databases">
        <title>A high-quality chromosome-level genome assembly of a woody plant with both climbing and erect habits, Rhamnella rubrinervis.</title>
        <authorList>
            <person name="Lu Z."/>
            <person name="Yang Y."/>
            <person name="Zhu X."/>
            <person name="Sun Y."/>
        </authorList>
    </citation>
    <scope>NUCLEOTIDE SEQUENCE</scope>
    <source>
        <strain evidence="3">BYM</strain>
        <tissue evidence="3">Leaf</tissue>
    </source>
</reference>
<dbReference type="AlphaFoldDB" id="A0A8K0HL93"/>
<dbReference type="InterPro" id="IPR029044">
    <property type="entry name" value="Nucleotide-diphossugar_trans"/>
</dbReference>
<evidence type="ECO:0000256" key="1">
    <source>
        <dbReference type="ARBA" id="ARBA00022676"/>
    </source>
</evidence>
<dbReference type="Proteomes" id="UP000796880">
    <property type="component" value="Unassembled WGS sequence"/>
</dbReference>
<evidence type="ECO:0000313" key="4">
    <source>
        <dbReference type="Proteomes" id="UP000796880"/>
    </source>
</evidence>
<evidence type="ECO:0000313" key="3">
    <source>
        <dbReference type="EMBL" id="KAF3454465.1"/>
    </source>
</evidence>
<organism evidence="3 4">
    <name type="scientific">Rhamnella rubrinervis</name>
    <dbReference type="NCBI Taxonomy" id="2594499"/>
    <lineage>
        <taxon>Eukaryota</taxon>
        <taxon>Viridiplantae</taxon>
        <taxon>Streptophyta</taxon>
        <taxon>Embryophyta</taxon>
        <taxon>Tracheophyta</taxon>
        <taxon>Spermatophyta</taxon>
        <taxon>Magnoliopsida</taxon>
        <taxon>eudicotyledons</taxon>
        <taxon>Gunneridae</taxon>
        <taxon>Pentapetalae</taxon>
        <taxon>rosids</taxon>
        <taxon>fabids</taxon>
        <taxon>Rosales</taxon>
        <taxon>Rhamnaceae</taxon>
        <taxon>rhamnoid group</taxon>
        <taxon>Rhamneae</taxon>
        <taxon>Rhamnella</taxon>
    </lineage>
</organism>
<accession>A0A8K0HL93</accession>
<dbReference type="PANTHER" id="PTHR11183">
    <property type="entry name" value="GLYCOGENIN SUBFAMILY MEMBER"/>
    <property type="match status" value="1"/>
</dbReference>
<evidence type="ECO:0008006" key="5">
    <source>
        <dbReference type="Google" id="ProtNLM"/>
    </source>
</evidence>
<keyword evidence="1" id="KW-0328">Glycosyltransferase</keyword>
<keyword evidence="1" id="KW-0808">Transferase</keyword>
<evidence type="ECO:0000256" key="2">
    <source>
        <dbReference type="ARBA" id="ARBA00023211"/>
    </source>
</evidence>